<feature type="domain" description="Vitellogenin" evidence="3">
    <location>
        <begin position="40"/>
        <end position="573"/>
    </location>
</feature>
<evidence type="ECO:0000256" key="2">
    <source>
        <dbReference type="SAM" id="SignalP"/>
    </source>
</evidence>
<evidence type="ECO:0000313" key="4">
    <source>
        <dbReference type="EMBL" id="CAH0400691.1"/>
    </source>
</evidence>
<dbReference type="Pfam" id="PF01347">
    <property type="entry name" value="Vitellogenin_N"/>
    <property type="match status" value="1"/>
</dbReference>
<dbReference type="Gene3D" id="1.25.10.20">
    <property type="entry name" value="Vitellinogen, superhelical"/>
    <property type="match status" value="1"/>
</dbReference>
<reference evidence="4" key="1">
    <citation type="submission" date="2021-12" db="EMBL/GenBank/DDBJ databases">
        <authorList>
            <person name="King R."/>
        </authorList>
    </citation>
    <scope>NUCLEOTIDE SEQUENCE</scope>
</reference>
<dbReference type="PANTHER" id="PTHR13024">
    <property type="entry name" value="MICROSOMAL TRIGLYCERIDE TRANSFER PROTEIN, LARGE SUBUNIT"/>
    <property type="match status" value="1"/>
</dbReference>
<dbReference type="InterPro" id="IPR011030">
    <property type="entry name" value="Lipovitellin_superhlx_dom"/>
</dbReference>
<sequence length="882" mass="94916">MKALIILVVNLIVVFRIVVSSSSVSRYDHGEVKLFETPVLYDVESTLFLNDISSTEKEVSYKIKAQLAIQPLWRDSNSEFLLKLQLLEPKLHLRGKHPNANFMAHPSVWDSHQDSSFYVHWKDGLIHNSYLDSKELPDIINYKKSLISLFQLQIIDGDFNETDISGPCNIFYESISPDVFRKIKRDCECDSGFSLGRARRVTRYTLQDGSLHAVHAEELLELGHSELGVKARSWHRLQRSASPAPVAVPAASTLEDALAAVPATLSPASLGLVETDTNEDQPSLPALVEQHRAALGGEEAGGGGEAAQAAAVLDLLPAVRAATVQQLQALLDDKDNYPILAGLCRVLGLSGTRASISAATSFLQLEGRAPLQPLAREFLAAAALAPVPGRGSDAELARVAGAARDPAVAAAALRAAACLAARLPAPAADNMRDLLVKGLARCKDDECRAVKVGALGELRRADTADILLEQAQRGARDLALAALEALRALHAASADADAATPTLHHARRQRLRDLALQPARPLEVRAAALDLLMISSASRPLQLVSVGAELVRNGPSELVRLYRGRLHALHLMQLQPNDNWGAHAPRGTSSVLTRDLGWGAGEWSARLESVQVASGGVLRRGVVDLAAVRAAGDDAGAGRGCDLLGVELWTRGMQGIVGNDDSAEPHLDEGEDEEEAVMGGISLSVLGRRLPPLRLFSSQTELLAHVWGGAGSEPTPVLRSVAALPPTGCRLPLLVGARLDLDWRAALATGIDAHAQVSLWSRSALGAVAVRAGVAGRVGARVRSAWGSLRAGARVWLEPRLYVRAHLDFYARAQLCLRLYTRSHDYSHVSELRSQLGGRQLTVFRQRNTTRHVPGRTLHVGRRAHDACAALPAADDDDDDHY</sequence>
<protein>
    <recommendedName>
        <fullName evidence="3">Vitellogenin domain-containing protein</fullName>
    </recommendedName>
</protein>
<dbReference type="Proteomes" id="UP001153292">
    <property type="component" value="Chromosome 18"/>
</dbReference>
<dbReference type="SUPFAM" id="SSF56968">
    <property type="entry name" value="Lipovitellin-phosvitin complex, beta-sheet shell regions"/>
    <property type="match status" value="1"/>
</dbReference>
<proteinExistence type="predicted"/>
<dbReference type="InterPro" id="IPR015816">
    <property type="entry name" value="Vitellinogen_b-sht_N"/>
</dbReference>
<accession>A0ABN8AWT7</accession>
<dbReference type="InterPro" id="IPR015819">
    <property type="entry name" value="Lipid_transp_b-sht_shell"/>
</dbReference>
<keyword evidence="1 2" id="KW-0732">Signal</keyword>
<dbReference type="InterPro" id="IPR001747">
    <property type="entry name" value="Vitellogenin_N"/>
</dbReference>
<feature type="signal peptide" evidence="2">
    <location>
        <begin position="1"/>
        <end position="20"/>
    </location>
</feature>
<evidence type="ECO:0000256" key="1">
    <source>
        <dbReference type="ARBA" id="ARBA00022729"/>
    </source>
</evidence>
<organism evidence="4 5">
    <name type="scientific">Chilo suppressalis</name>
    <name type="common">Asiatic rice borer moth</name>
    <dbReference type="NCBI Taxonomy" id="168631"/>
    <lineage>
        <taxon>Eukaryota</taxon>
        <taxon>Metazoa</taxon>
        <taxon>Ecdysozoa</taxon>
        <taxon>Arthropoda</taxon>
        <taxon>Hexapoda</taxon>
        <taxon>Insecta</taxon>
        <taxon>Pterygota</taxon>
        <taxon>Neoptera</taxon>
        <taxon>Endopterygota</taxon>
        <taxon>Lepidoptera</taxon>
        <taxon>Glossata</taxon>
        <taxon>Ditrysia</taxon>
        <taxon>Pyraloidea</taxon>
        <taxon>Crambidae</taxon>
        <taxon>Crambinae</taxon>
        <taxon>Chilo</taxon>
    </lineage>
</organism>
<evidence type="ECO:0000313" key="5">
    <source>
        <dbReference type="Proteomes" id="UP001153292"/>
    </source>
</evidence>
<dbReference type="PANTHER" id="PTHR13024:SF0">
    <property type="entry name" value="MICROSOMAL TRIACYLGLYCEROL TRANSFER PROTEIN"/>
    <property type="match status" value="1"/>
</dbReference>
<keyword evidence="5" id="KW-1185">Reference proteome</keyword>
<evidence type="ECO:0000259" key="3">
    <source>
        <dbReference type="SMART" id="SM00638"/>
    </source>
</evidence>
<dbReference type="SMART" id="SM00638">
    <property type="entry name" value="LPD_N"/>
    <property type="match status" value="1"/>
</dbReference>
<name>A0ABN8AWT7_CHISP</name>
<feature type="chain" id="PRO_5047205152" description="Vitellogenin domain-containing protein" evidence="2">
    <location>
        <begin position="21"/>
        <end position="882"/>
    </location>
</feature>
<gene>
    <name evidence="4" type="ORF">CHILSU_LOCUS3889</name>
</gene>
<dbReference type="Gene3D" id="2.30.230.10">
    <property type="entry name" value="Lipovitellin, beta-sheet shell regions, chain A"/>
    <property type="match status" value="1"/>
</dbReference>
<dbReference type="InterPro" id="IPR039988">
    <property type="entry name" value="MTTP"/>
</dbReference>
<dbReference type="EMBL" id="OU963911">
    <property type="protein sequence ID" value="CAH0400691.1"/>
    <property type="molecule type" value="Genomic_DNA"/>
</dbReference>